<comment type="caution">
    <text evidence="1">The sequence shown here is derived from an EMBL/GenBank/DDBJ whole genome shotgun (WGS) entry which is preliminary data.</text>
</comment>
<dbReference type="Proteomes" id="UP000301751">
    <property type="component" value="Unassembled WGS sequence"/>
</dbReference>
<organism evidence="1 2">
    <name type="scientific">Pseudaquabacterium pictum</name>
    <dbReference type="NCBI Taxonomy" id="2315236"/>
    <lineage>
        <taxon>Bacteria</taxon>
        <taxon>Pseudomonadati</taxon>
        <taxon>Pseudomonadota</taxon>
        <taxon>Betaproteobacteria</taxon>
        <taxon>Burkholderiales</taxon>
        <taxon>Sphaerotilaceae</taxon>
        <taxon>Pseudaquabacterium</taxon>
    </lineage>
</organism>
<gene>
    <name evidence="1" type="ORF">AQPW35_34380</name>
</gene>
<protein>
    <recommendedName>
        <fullName evidence="3">DUF1643 domain-containing protein</fullName>
    </recommendedName>
</protein>
<name>A0A480AW74_9BURK</name>
<dbReference type="RefSeq" id="WP_137734090.1">
    <property type="nucleotide sequence ID" value="NZ_BJCL01000009.1"/>
</dbReference>
<reference evidence="2" key="1">
    <citation type="submission" date="2019-03" db="EMBL/GenBank/DDBJ databases">
        <title>Aquabacterium pictum sp.nov., the first bacteriochlorophyll a-containing freshwater bacterium in the genus Aquabacterium of the class Betaproteobacteria.</title>
        <authorList>
            <person name="Hirose S."/>
            <person name="Tank M."/>
            <person name="Hara E."/>
            <person name="Tamaki H."/>
            <person name="Takaichi S."/>
            <person name="Haruta S."/>
            <person name="Hanada S."/>
        </authorList>
    </citation>
    <scope>NUCLEOTIDE SEQUENCE [LARGE SCALE GENOMIC DNA]</scope>
    <source>
        <strain evidence="2">W35</strain>
    </source>
</reference>
<proteinExistence type="predicted"/>
<accession>A0A480AW74</accession>
<keyword evidence="2" id="KW-1185">Reference proteome</keyword>
<dbReference type="EMBL" id="BJCL01000009">
    <property type="protein sequence ID" value="GCL64357.1"/>
    <property type="molecule type" value="Genomic_DNA"/>
</dbReference>
<dbReference type="InterPro" id="IPR012441">
    <property type="entry name" value="DUF1643"/>
</dbReference>
<evidence type="ECO:0000313" key="2">
    <source>
        <dbReference type="Proteomes" id="UP000301751"/>
    </source>
</evidence>
<evidence type="ECO:0008006" key="3">
    <source>
        <dbReference type="Google" id="ProtNLM"/>
    </source>
</evidence>
<dbReference type="AlphaFoldDB" id="A0A480AW74"/>
<dbReference type="OrthoDB" id="9807577at2"/>
<dbReference type="Pfam" id="PF07799">
    <property type="entry name" value="DUF1643"/>
    <property type="match status" value="1"/>
</dbReference>
<sequence length="131" mass="14189">MSTQPVVTGRLAIVSECKRFRYVLGRRWGAGQPLLFVMLNPSTADDKKDDPTIRRCIAFAHAHGFPAFEVVNLFAFRTPKPAALKQAGWPVGPHNDTQIAEAASNAAAICLAWGAQAGHARAEARVQEVLP</sequence>
<evidence type="ECO:0000313" key="1">
    <source>
        <dbReference type="EMBL" id="GCL64357.1"/>
    </source>
</evidence>